<evidence type="ECO:0000256" key="4">
    <source>
        <dbReference type="ARBA" id="ARBA00023136"/>
    </source>
</evidence>
<evidence type="ECO:0000256" key="3">
    <source>
        <dbReference type="ARBA" id="ARBA00022989"/>
    </source>
</evidence>
<keyword evidence="4 5" id="KW-0472">Membrane</keyword>
<evidence type="ECO:0000256" key="2">
    <source>
        <dbReference type="ARBA" id="ARBA00022692"/>
    </source>
</evidence>
<comment type="subcellular location">
    <subcellularLocation>
        <location evidence="1">Membrane</location>
        <topology evidence="1">Multi-pass membrane protein</topology>
    </subcellularLocation>
</comment>
<evidence type="ECO:0000313" key="7">
    <source>
        <dbReference type="EMBL" id="CAD9515717.1"/>
    </source>
</evidence>
<protein>
    <recommendedName>
        <fullName evidence="6">Anoctamin transmembrane domain-containing protein</fullName>
    </recommendedName>
</protein>
<gene>
    <name evidence="7" type="ORF">CBRE1094_LOCUS33041</name>
</gene>
<dbReference type="InterPro" id="IPR007632">
    <property type="entry name" value="Anoctamin"/>
</dbReference>
<feature type="transmembrane region" description="Helical" evidence="5">
    <location>
        <begin position="131"/>
        <end position="149"/>
    </location>
</feature>
<dbReference type="PANTHER" id="PTHR12308:SF73">
    <property type="entry name" value="ANOCTAMIN"/>
    <property type="match status" value="1"/>
</dbReference>
<accession>A0A7S2N2E6</accession>
<reference evidence="7" key="1">
    <citation type="submission" date="2021-01" db="EMBL/GenBank/DDBJ databases">
        <authorList>
            <person name="Corre E."/>
            <person name="Pelletier E."/>
            <person name="Niang G."/>
            <person name="Scheremetjew M."/>
            <person name="Finn R."/>
            <person name="Kale V."/>
            <person name="Holt S."/>
            <person name="Cochrane G."/>
            <person name="Meng A."/>
            <person name="Brown T."/>
            <person name="Cohen L."/>
        </authorList>
    </citation>
    <scope>NUCLEOTIDE SEQUENCE</scope>
    <source>
        <strain evidence="7">UTEX LB 985</strain>
    </source>
</reference>
<proteinExistence type="predicted"/>
<organism evidence="7">
    <name type="scientific">Haptolina brevifila</name>
    <dbReference type="NCBI Taxonomy" id="156173"/>
    <lineage>
        <taxon>Eukaryota</taxon>
        <taxon>Haptista</taxon>
        <taxon>Haptophyta</taxon>
        <taxon>Prymnesiophyceae</taxon>
        <taxon>Prymnesiales</taxon>
        <taxon>Prymnesiaceae</taxon>
        <taxon>Haptolina</taxon>
    </lineage>
</organism>
<dbReference type="EMBL" id="HBGU01060835">
    <property type="protein sequence ID" value="CAD9515717.1"/>
    <property type="molecule type" value="Transcribed_RNA"/>
</dbReference>
<name>A0A7S2N2E6_9EUKA</name>
<dbReference type="PANTHER" id="PTHR12308">
    <property type="entry name" value="ANOCTAMIN"/>
    <property type="match status" value="1"/>
</dbReference>
<sequence>MAGALTRGGEVLTDGPLVEMQAGMVRESEMVLEVRSSVYEDTGKIAEALERFHRAVEEQAARRRYGGTTAEYNSKVIQFGFVCMFSICFRPAAIVSFLINVVEIRGDATKLFQVRRPRYLGAQHIGSWQNIIYFLSWLSLVVNGSIFLFSHTDMRDVAVIPHLATDQANATLCPPDGSGSKLEEWAHVVASKSGIQHGEPGLGYGSADWQALQAEVTMLLPACKQTLLDCYQSIGGVSWLPATTFLPRGATTSALYLSEGLCRPSSPLFEPVYCAQCQLWETKANFWLLFIFLVFEHLMILFKIAMAILVPAKPGWVVEANARCTFDRERMDFANPISLADQDPPLAVPKDMNRPKELLRNIQVPDSDDQMFNDEQLEGRQANRSVPRFSEHVLSGAL</sequence>
<feature type="transmembrane region" description="Helical" evidence="5">
    <location>
        <begin position="286"/>
        <end position="310"/>
    </location>
</feature>
<dbReference type="Pfam" id="PF04547">
    <property type="entry name" value="Anoctamin"/>
    <property type="match status" value="1"/>
</dbReference>
<dbReference type="GO" id="GO:0005254">
    <property type="term" value="F:chloride channel activity"/>
    <property type="evidence" value="ECO:0007669"/>
    <property type="project" value="TreeGrafter"/>
</dbReference>
<keyword evidence="2 5" id="KW-0812">Transmembrane</keyword>
<evidence type="ECO:0000256" key="1">
    <source>
        <dbReference type="ARBA" id="ARBA00004141"/>
    </source>
</evidence>
<keyword evidence="3 5" id="KW-1133">Transmembrane helix</keyword>
<feature type="domain" description="Anoctamin transmembrane" evidence="6">
    <location>
        <begin position="48"/>
        <end position="322"/>
    </location>
</feature>
<evidence type="ECO:0000259" key="6">
    <source>
        <dbReference type="Pfam" id="PF04547"/>
    </source>
</evidence>
<dbReference type="GO" id="GO:0016020">
    <property type="term" value="C:membrane"/>
    <property type="evidence" value="ECO:0007669"/>
    <property type="project" value="UniProtKB-SubCell"/>
</dbReference>
<evidence type="ECO:0000256" key="5">
    <source>
        <dbReference type="SAM" id="Phobius"/>
    </source>
</evidence>
<dbReference type="AlphaFoldDB" id="A0A7S2N2E6"/>
<dbReference type="InterPro" id="IPR049452">
    <property type="entry name" value="Anoctamin_TM"/>
</dbReference>
<feature type="transmembrane region" description="Helical" evidence="5">
    <location>
        <begin position="79"/>
        <end position="102"/>
    </location>
</feature>